<evidence type="ECO:0000313" key="1">
    <source>
        <dbReference type="EMBL" id="MBM6858036.1"/>
    </source>
</evidence>
<dbReference type="Proteomes" id="UP000698924">
    <property type="component" value="Unassembled WGS sequence"/>
</dbReference>
<accession>A0AA40ZV22</accession>
<dbReference type="GO" id="GO:0006354">
    <property type="term" value="P:DNA-templated transcription elongation"/>
    <property type="evidence" value="ECO:0007669"/>
    <property type="project" value="InterPro"/>
</dbReference>
<organism evidence="1 2">
    <name type="scientific">Caecibacteroides pullorum</name>
    <dbReference type="NCBI Taxonomy" id="2725562"/>
    <lineage>
        <taxon>Bacteria</taxon>
        <taxon>Pseudomonadati</taxon>
        <taxon>Bacteroidota</taxon>
        <taxon>Bacteroidia</taxon>
        <taxon>Bacteroidales</taxon>
        <taxon>Bacteroidaceae</taxon>
        <taxon>Caecibacteroides</taxon>
    </lineage>
</organism>
<reference evidence="1 2" key="1">
    <citation type="journal article" date="2021" name="Sci. Rep.">
        <title>The distribution of antibiotic resistance genes in chicken gut microbiota commensals.</title>
        <authorList>
            <person name="Juricova H."/>
            <person name="Matiasovicova J."/>
            <person name="Kubasova T."/>
            <person name="Cejkova D."/>
            <person name="Rychlik I."/>
        </authorList>
    </citation>
    <scope>NUCLEOTIDE SEQUENCE [LARGE SCALE GENOMIC DNA]</scope>
    <source>
        <strain evidence="1 2">An421</strain>
    </source>
</reference>
<sequence length="358" mass="41017">MSEVKPLIATPEMLDGMRNGRQVRWYVLSLPSCHRGPACGLQEELDRRVQEGEPVFEFFAPSYVEVRESRGELVSTERPLLYNYVFIHASEVEIFRLKRQLPQYNFLPRVRDSRGSHYPYLSDAAMANLRWVARSYSDVLPVYVPQPDKLRKGDRVRITEGRFQGAEAEVVIQPGAGRKDVVVCVDNWMWVPLLHVRPGQYEVISLNADGKHVYTRLDNDRYSAGLHQALCRYHSPQGVTDADRALAAEVLRLYAGLRLDTDVMRCKLYALLLPARVILGQVDECRELLSVARTFLPLIKAEQSRALLLVTLYGCTDSSIYYEQAHELLAPWRQQSGLKKSKLRLLQCLDDYDRVLGH</sequence>
<name>A0AA40ZV22_9BACT</name>
<evidence type="ECO:0000313" key="2">
    <source>
        <dbReference type="Proteomes" id="UP000698924"/>
    </source>
</evidence>
<dbReference type="Gene3D" id="3.30.70.940">
    <property type="entry name" value="NusG, N-terminal domain"/>
    <property type="match status" value="1"/>
</dbReference>
<protein>
    <submittedName>
        <fullName evidence="1">Transcriptional regulator</fullName>
    </submittedName>
</protein>
<comment type="caution">
    <text evidence="1">The sequence shown here is derived from an EMBL/GenBank/DDBJ whole genome shotgun (WGS) entry which is preliminary data.</text>
</comment>
<proteinExistence type="predicted"/>
<dbReference type="AlphaFoldDB" id="A0AA40ZV22"/>
<dbReference type="InterPro" id="IPR036735">
    <property type="entry name" value="NGN_dom_sf"/>
</dbReference>
<gene>
    <name evidence="1" type="ORF">H6D15_10570</name>
</gene>
<dbReference type="EMBL" id="JACJMO010000016">
    <property type="protein sequence ID" value="MBM6858036.1"/>
    <property type="molecule type" value="Genomic_DNA"/>
</dbReference>
<dbReference type="SUPFAM" id="SSF82679">
    <property type="entry name" value="N-utilization substance G protein NusG, N-terminal domain"/>
    <property type="match status" value="1"/>
</dbReference>
<keyword evidence="2" id="KW-1185">Reference proteome</keyword>
<dbReference type="RefSeq" id="WP_204972297.1">
    <property type="nucleotide sequence ID" value="NZ_JAAZTS010000016.1"/>
</dbReference>